<feature type="transmembrane region" description="Helical" evidence="2">
    <location>
        <begin position="827"/>
        <end position="845"/>
    </location>
</feature>
<feature type="transmembrane region" description="Helical" evidence="2">
    <location>
        <begin position="152"/>
        <end position="171"/>
    </location>
</feature>
<keyword evidence="2" id="KW-0472">Membrane</keyword>
<feature type="transmembrane region" description="Helical" evidence="2">
    <location>
        <begin position="499"/>
        <end position="522"/>
    </location>
</feature>
<feature type="transmembrane region" description="Helical" evidence="2">
    <location>
        <begin position="881"/>
        <end position="898"/>
    </location>
</feature>
<feature type="transmembrane region" description="Helical" evidence="2">
    <location>
        <begin position="534"/>
        <end position="552"/>
    </location>
</feature>
<reference evidence="4" key="1">
    <citation type="journal article" date="2019" name="Int. J. Syst. Evol. Microbiol.">
        <title>The Global Catalogue of Microorganisms (GCM) 10K type strain sequencing project: providing services to taxonomists for standard genome sequencing and annotation.</title>
        <authorList>
            <consortium name="The Broad Institute Genomics Platform"/>
            <consortium name="The Broad Institute Genome Sequencing Center for Infectious Disease"/>
            <person name="Wu L."/>
            <person name="Ma J."/>
        </authorList>
    </citation>
    <scope>NUCLEOTIDE SEQUENCE [LARGE SCALE GENOMIC DNA]</scope>
    <source>
        <strain evidence="4">JCM 18715</strain>
    </source>
</reference>
<feature type="transmembrane region" description="Helical" evidence="2">
    <location>
        <begin position="852"/>
        <end position="869"/>
    </location>
</feature>
<name>A0ABP9QZP7_9RHOO</name>
<feature type="transmembrane region" description="Helical" evidence="2">
    <location>
        <begin position="475"/>
        <end position="493"/>
    </location>
</feature>
<dbReference type="EMBL" id="BAABLD010000015">
    <property type="protein sequence ID" value="GAA5169596.1"/>
    <property type="molecule type" value="Genomic_DNA"/>
</dbReference>
<feature type="transmembrane region" description="Helical" evidence="2">
    <location>
        <begin position="617"/>
        <end position="637"/>
    </location>
</feature>
<proteinExistence type="predicted"/>
<feature type="transmembrane region" description="Helical" evidence="2">
    <location>
        <begin position="788"/>
        <end position="807"/>
    </location>
</feature>
<dbReference type="InterPro" id="IPR019286">
    <property type="entry name" value="DUF2339_TM"/>
</dbReference>
<feature type="compositionally biased region" description="Pro residues" evidence="1">
    <location>
        <begin position="107"/>
        <end position="119"/>
    </location>
</feature>
<feature type="compositionally biased region" description="Pro residues" evidence="1">
    <location>
        <begin position="62"/>
        <end position="75"/>
    </location>
</feature>
<feature type="transmembrane region" description="Helical" evidence="2">
    <location>
        <begin position="395"/>
        <end position="416"/>
    </location>
</feature>
<feature type="transmembrane region" description="Helical" evidence="2">
    <location>
        <begin position="207"/>
        <end position="230"/>
    </location>
</feature>
<dbReference type="Proteomes" id="UP001500547">
    <property type="component" value="Unassembled WGS sequence"/>
</dbReference>
<feature type="transmembrane region" description="Helical" evidence="2">
    <location>
        <begin position="750"/>
        <end position="768"/>
    </location>
</feature>
<dbReference type="PIRSF" id="PIRSF035905">
    <property type="entry name" value="UCP035905_mp"/>
    <property type="match status" value="1"/>
</dbReference>
<feature type="transmembrane region" description="Helical" evidence="2">
    <location>
        <begin position="428"/>
        <end position="446"/>
    </location>
</feature>
<evidence type="ECO:0000256" key="2">
    <source>
        <dbReference type="SAM" id="Phobius"/>
    </source>
</evidence>
<feature type="transmembrane region" description="Helical" evidence="2">
    <location>
        <begin position="338"/>
        <end position="357"/>
    </location>
</feature>
<feature type="transmembrane region" description="Helical" evidence="2">
    <location>
        <begin position="452"/>
        <end position="468"/>
    </location>
</feature>
<keyword evidence="4" id="KW-1185">Reference proteome</keyword>
<feature type="transmembrane region" description="Helical" evidence="2">
    <location>
        <begin position="183"/>
        <end position="200"/>
    </location>
</feature>
<evidence type="ECO:0000256" key="1">
    <source>
        <dbReference type="SAM" id="MobiDB-lite"/>
    </source>
</evidence>
<keyword evidence="2" id="KW-1133">Transmembrane helix</keyword>
<dbReference type="PANTHER" id="PTHR38434">
    <property type="entry name" value="BLL2549 PROTEIN"/>
    <property type="match status" value="1"/>
</dbReference>
<dbReference type="InterPro" id="IPR014600">
    <property type="entry name" value="UCP035905_mem"/>
</dbReference>
<feature type="region of interest" description="Disordered" evidence="1">
    <location>
        <begin position="60"/>
        <end position="134"/>
    </location>
</feature>
<organism evidence="3 4">
    <name type="scientific">Viridibacterium curvum</name>
    <dbReference type="NCBI Taxonomy" id="1101404"/>
    <lineage>
        <taxon>Bacteria</taxon>
        <taxon>Pseudomonadati</taxon>
        <taxon>Pseudomonadota</taxon>
        <taxon>Betaproteobacteria</taxon>
        <taxon>Rhodocyclales</taxon>
        <taxon>Rhodocyclaceae</taxon>
        <taxon>Viridibacterium</taxon>
    </lineage>
</organism>
<comment type="caution">
    <text evidence="3">The sequence shown here is derived from an EMBL/GenBank/DDBJ whole genome shotgun (WGS) entry which is preliminary data.</text>
</comment>
<evidence type="ECO:0000313" key="3">
    <source>
        <dbReference type="EMBL" id="GAA5169596.1"/>
    </source>
</evidence>
<sequence>MGGDLFVIGALLAVGYLVVLPLLLIVTWQRSRRVEREFAVLEEGMQFLLKRIQKLEGIGEPSAPPPAVSTPPISAPAPIEQSAPPFSEAVSTAAPPASLEASVSIDEPPPADEVPPPAQPIDTVATPRPPAEPPAPNPLSGLVSWFLRGNPIAKLGVLLLFFGLAFLFKYAAERDMLPIELRLAGAAGLAIGLLSLGWRLRDKAPLYGLVLQGGAVGALYLTSFAAFRLYDLLPHGLSLALLIVICAASVALAVLQRAQSLAVLASTGGYLAPVLLSTGGGSHIALFSYYALLSLGILAVSLWQQWRPLNLVGFFFSFGVALLWGADHYSPEHYASSQFFLLLNLVIFGLLAMRFALRHPESKTRGAGLIDGTLVFGTPLVGFGIQYAITKQWQYGPAFSALGFAALYLPLAAWLVRRWPETGRRMAMSLLAVGAGFVTLAIPLALSARWTALAWALEGLGVLWAGRLQQQPRISWSGTALLVLAAISGGIAFDGLLDATSFLLIAFTLALCWIAGGHLWRATADAAARSDERLLSPALLIGGVAFWLLGIADGADRLLDGPEARMAALACTAVSAWLWQRAGERSQWPLLRHASWVLWPVSALILVLQTLHDEHALAVHGWALAWPLALGLGWYLLRRAEQPATLLHPRASVALHAGLTWGLLGLCFVELGWQMEQLPWGMTEWRFACFLVFSGIAILLLRALTRRGIWPLSTHAMSYWLGGLLPVLPIALFLLLIGNLLDAQMPETPYIPLLNPLEEAALFALLMLEVWRQQCSQLLGRSLPALRLVLYAIGIWWANGLLLRTLAEIGDLRWQWQALWDSRLVQTSFALIWTLAALATMLLAVRRHSRAVWMAGAALLGIVIVKLFLVDSAHGGGLARAIAFIGVALLILAIGYFAPLPPRRTTDDAPPQGDSA</sequence>
<accession>A0ABP9QZP7</accession>
<feature type="transmembrane region" description="Helical" evidence="2">
    <location>
        <begin position="309"/>
        <end position="326"/>
    </location>
</feature>
<evidence type="ECO:0000313" key="4">
    <source>
        <dbReference type="Proteomes" id="UP001500547"/>
    </source>
</evidence>
<feature type="transmembrane region" description="Helical" evidence="2">
    <location>
        <begin position="653"/>
        <end position="673"/>
    </location>
</feature>
<feature type="transmembrane region" description="Helical" evidence="2">
    <location>
        <begin position="717"/>
        <end position="738"/>
    </location>
</feature>
<feature type="transmembrane region" description="Helical" evidence="2">
    <location>
        <begin position="236"/>
        <end position="254"/>
    </location>
</feature>
<feature type="transmembrane region" description="Helical" evidence="2">
    <location>
        <begin position="261"/>
        <end position="278"/>
    </location>
</feature>
<dbReference type="RefSeq" id="WP_345534035.1">
    <property type="nucleotide sequence ID" value="NZ_BAABLD010000015.1"/>
</dbReference>
<feature type="transmembrane region" description="Helical" evidence="2">
    <location>
        <begin position="685"/>
        <end position="705"/>
    </location>
</feature>
<gene>
    <name evidence="3" type="ORF">GCM10025770_31240</name>
</gene>
<dbReference type="PANTHER" id="PTHR38434:SF1">
    <property type="entry name" value="BLL2549 PROTEIN"/>
    <property type="match status" value="1"/>
</dbReference>
<feature type="transmembrane region" description="Helical" evidence="2">
    <location>
        <begin position="6"/>
        <end position="26"/>
    </location>
</feature>
<feature type="transmembrane region" description="Helical" evidence="2">
    <location>
        <begin position="284"/>
        <end position="302"/>
    </location>
</feature>
<keyword evidence="2" id="KW-0812">Transmembrane</keyword>
<protein>
    <submittedName>
        <fullName evidence="3">DUF2339 domain-containing protein</fullName>
    </submittedName>
</protein>
<dbReference type="Pfam" id="PF10101">
    <property type="entry name" value="DUF2339"/>
    <property type="match status" value="1"/>
</dbReference>
<feature type="transmembrane region" description="Helical" evidence="2">
    <location>
        <begin position="369"/>
        <end position="389"/>
    </location>
</feature>